<organism evidence="1 3">
    <name type="scientific">Rotaria magnacalcarata</name>
    <dbReference type="NCBI Taxonomy" id="392030"/>
    <lineage>
        <taxon>Eukaryota</taxon>
        <taxon>Metazoa</taxon>
        <taxon>Spiralia</taxon>
        <taxon>Gnathifera</taxon>
        <taxon>Rotifera</taxon>
        <taxon>Eurotatoria</taxon>
        <taxon>Bdelloidea</taxon>
        <taxon>Philodinida</taxon>
        <taxon>Philodinidae</taxon>
        <taxon>Rotaria</taxon>
    </lineage>
</organism>
<feature type="non-terminal residue" evidence="1">
    <location>
        <position position="66"/>
    </location>
</feature>
<dbReference type="Proteomes" id="UP000681967">
    <property type="component" value="Unassembled WGS sequence"/>
</dbReference>
<feature type="non-terminal residue" evidence="1">
    <location>
        <position position="1"/>
    </location>
</feature>
<name>A0A8S2WLP9_9BILA</name>
<proteinExistence type="predicted"/>
<dbReference type="Proteomes" id="UP000681720">
    <property type="component" value="Unassembled WGS sequence"/>
</dbReference>
<evidence type="ECO:0000313" key="3">
    <source>
        <dbReference type="Proteomes" id="UP000681967"/>
    </source>
</evidence>
<sequence>MGNNTVFNGTSNDQAQHLPFNINSHSWSSLEKHRSNHINLTIDAALWKEIKNNENEIEKLREEFNN</sequence>
<evidence type="ECO:0000313" key="2">
    <source>
        <dbReference type="EMBL" id="CAF4685319.1"/>
    </source>
</evidence>
<evidence type="ECO:0000313" key="1">
    <source>
        <dbReference type="EMBL" id="CAF4449850.1"/>
    </source>
</evidence>
<gene>
    <name evidence="1" type="ORF">BYL167_LOCUS33705</name>
    <name evidence="2" type="ORF">GIL414_LOCUS42440</name>
</gene>
<dbReference type="EMBL" id="CAJOBH010066273">
    <property type="protein sequence ID" value="CAF4449850.1"/>
    <property type="molecule type" value="Genomic_DNA"/>
</dbReference>
<dbReference type="AlphaFoldDB" id="A0A8S2WLP9"/>
<comment type="caution">
    <text evidence="1">The sequence shown here is derived from an EMBL/GenBank/DDBJ whole genome shotgun (WGS) entry which is preliminary data.</text>
</comment>
<reference evidence="1" key="1">
    <citation type="submission" date="2021-02" db="EMBL/GenBank/DDBJ databases">
        <authorList>
            <person name="Nowell W R."/>
        </authorList>
    </citation>
    <scope>NUCLEOTIDE SEQUENCE</scope>
</reference>
<dbReference type="EMBL" id="CAJOBJ010122980">
    <property type="protein sequence ID" value="CAF4685319.1"/>
    <property type="molecule type" value="Genomic_DNA"/>
</dbReference>
<protein>
    <submittedName>
        <fullName evidence="1">Uncharacterized protein</fullName>
    </submittedName>
</protein>
<accession>A0A8S2WLP9</accession>